<organism evidence="1 2">
    <name type="scientific">Brachionus plicatilis</name>
    <name type="common">Marine rotifer</name>
    <name type="synonym">Brachionus muelleri</name>
    <dbReference type="NCBI Taxonomy" id="10195"/>
    <lineage>
        <taxon>Eukaryota</taxon>
        <taxon>Metazoa</taxon>
        <taxon>Spiralia</taxon>
        <taxon>Gnathifera</taxon>
        <taxon>Rotifera</taxon>
        <taxon>Eurotatoria</taxon>
        <taxon>Monogononta</taxon>
        <taxon>Pseudotrocha</taxon>
        <taxon>Ploima</taxon>
        <taxon>Brachionidae</taxon>
        <taxon>Brachionus</taxon>
    </lineage>
</organism>
<keyword evidence="2" id="KW-1185">Reference proteome</keyword>
<feature type="non-terminal residue" evidence="1">
    <location>
        <position position="1"/>
    </location>
</feature>
<dbReference type="EMBL" id="REGN01003761">
    <property type="protein sequence ID" value="RNA20899.1"/>
    <property type="molecule type" value="Genomic_DNA"/>
</dbReference>
<evidence type="ECO:0000313" key="1">
    <source>
        <dbReference type="EMBL" id="RNA20899.1"/>
    </source>
</evidence>
<sequence length="137" mass="16098">LDILNIFSINVKIILLLLNIEYLNVANFNIDSTVAFHFSIYLCIKLIKCLKNSQKMTISKNNIRKNNTGIVTDLMLKKIISKKYSTVSQKLIKRNLEINLEIAIFIYIKKLYLHIDKQKINKKGSYLQDTKNEWYNN</sequence>
<proteinExistence type="predicted"/>
<comment type="caution">
    <text evidence="1">The sequence shown here is derived from an EMBL/GenBank/DDBJ whole genome shotgun (WGS) entry which is preliminary data.</text>
</comment>
<dbReference type="AlphaFoldDB" id="A0A3M7RBT9"/>
<gene>
    <name evidence="1" type="ORF">BpHYR1_022605</name>
</gene>
<dbReference type="Proteomes" id="UP000276133">
    <property type="component" value="Unassembled WGS sequence"/>
</dbReference>
<accession>A0A3M7RBT9</accession>
<reference evidence="1 2" key="1">
    <citation type="journal article" date="2018" name="Sci. Rep.">
        <title>Genomic signatures of local adaptation to the degree of environmental predictability in rotifers.</title>
        <authorList>
            <person name="Franch-Gras L."/>
            <person name="Hahn C."/>
            <person name="Garcia-Roger E.M."/>
            <person name="Carmona M.J."/>
            <person name="Serra M."/>
            <person name="Gomez A."/>
        </authorList>
    </citation>
    <scope>NUCLEOTIDE SEQUENCE [LARGE SCALE GENOMIC DNA]</scope>
    <source>
        <strain evidence="1">HYR1</strain>
    </source>
</reference>
<name>A0A3M7RBT9_BRAPC</name>
<evidence type="ECO:0000313" key="2">
    <source>
        <dbReference type="Proteomes" id="UP000276133"/>
    </source>
</evidence>
<protein>
    <submittedName>
        <fullName evidence="1">Uncharacterized protein</fullName>
    </submittedName>
</protein>